<evidence type="ECO:0000256" key="9">
    <source>
        <dbReference type="ARBA" id="ARBA00023136"/>
    </source>
</evidence>
<dbReference type="EMBL" id="JAQQWP010000011">
    <property type="protein sequence ID" value="KAK8096087.1"/>
    <property type="molecule type" value="Genomic_DNA"/>
</dbReference>
<evidence type="ECO:0000256" key="6">
    <source>
        <dbReference type="ARBA" id="ARBA00022792"/>
    </source>
</evidence>
<keyword evidence="6" id="KW-0999">Mitochondrion inner membrane</keyword>
<organism evidence="12 13">
    <name type="scientific">Apiospora kogelbergensis</name>
    <dbReference type="NCBI Taxonomy" id="1337665"/>
    <lineage>
        <taxon>Eukaryota</taxon>
        <taxon>Fungi</taxon>
        <taxon>Dikarya</taxon>
        <taxon>Ascomycota</taxon>
        <taxon>Pezizomycotina</taxon>
        <taxon>Sordariomycetes</taxon>
        <taxon>Xylariomycetidae</taxon>
        <taxon>Amphisphaeriales</taxon>
        <taxon>Apiosporaceae</taxon>
        <taxon>Apiospora</taxon>
    </lineage>
</organism>
<evidence type="ECO:0000313" key="12">
    <source>
        <dbReference type="EMBL" id="KAK8096087.1"/>
    </source>
</evidence>
<evidence type="ECO:0000256" key="5">
    <source>
        <dbReference type="ARBA" id="ARBA00022737"/>
    </source>
</evidence>
<evidence type="ECO:0000256" key="3">
    <source>
        <dbReference type="ARBA" id="ARBA00022448"/>
    </source>
</evidence>
<feature type="repeat" description="Solcar" evidence="10">
    <location>
        <begin position="106"/>
        <end position="195"/>
    </location>
</feature>
<proteinExistence type="inferred from homology"/>
<dbReference type="Pfam" id="PF00153">
    <property type="entry name" value="Mito_carr"/>
    <property type="match status" value="3"/>
</dbReference>
<dbReference type="PANTHER" id="PTHR45788:SF3">
    <property type="entry name" value="TRICARBOXYLATE TRANSPORT PROTEIN"/>
    <property type="match status" value="1"/>
</dbReference>
<keyword evidence="8" id="KW-0496">Mitochondrion</keyword>
<evidence type="ECO:0000256" key="10">
    <source>
        <dbReference type="PROSITE-ProRule" id="PRU00282"/>
    </source>
</evidence>
<protein>
    <recommendedName>
        <fullName evidence="14">Tricarboxylate transport protein</fullName>
    </recommendedName>
</protein>
<dbReference type="Gene3D" id="1.50.40.10">
    <property type="entry name" value="Mitochondrial carrier domain"/>
    <property type="match status" value="2"/>
</dbReference>
<dbReference type="InterPro" id="IPR018108">
    <property type="entry name" value="MCP_transmembrane"/>
</dbReference>
<evidence type="ECO:0000313" key="13">
    <source>
        <dbReference type="Proteomes" id="UP001392437"/>
    </source>
</evidence>
<keyword evidence="13" id="KW-1185">Reference proteome</keyword>
<comment type="caution">
    <text evidence="12">The sequence shown here is derived from an EMBL/GenBank/DDBJ whole genome shotgun (WGS) entry which is preliminary data.</text>
</comment>
<evidence type="ECO:0000256" key="4">
    <source>
        <dbReference type="ARBA" id="ARBA00022692"/>
    </source>
</evidence>
<keyword evidence="3 11" id="KW-0813">Transport</keyword>
<evidence type="ECO:0000256" key="1">
    <source>
        <dbReference type="ARBA" id="ARBA00004225"/>
    </source>
</evidence>
<dbReference type="GO" id="GO:0031966">
    <property type="term" value="C:mitochondrial membrane"/>
    <property type="evidence" value="ECO:0007669"/>
    <property type="project" value="UniProtKB-SubCell"/>
</dbReference>
<gene>
    <name evidence="12" type="ORF">PG999_014109</name>
</gene>
<sequence length="353" mass="36509">MASSPTAPAMTRPIGLTTLNPIIPGNTKSSSPAIIVKVSPIVSLAAGGLAGAVEAATTYPFEFAKTRAQLQSGGSKNPFAVLAQVSREHGFRSIYTGCSTLILGRLSPARGILAGMAAGAVESVVAVTPTERIKTALIDDAKSGKRQYKGGAHALSVMLRHQGIREVYRGLLSTTAKQSATSAVRMGSYNILKEMSKSRDLPQNSLTAFASGAVAGVITVYATQPLDTVKTRAQSARGAGTVEAIRSVISTGGGMLRGNLHGLGPTPGQRLAGRDARLVRHLHHVYVVAVAVAISSRTAGVLLGHPHHVVLGWECVAEAPEAQGVVPPGETVGRNVQRQLLLAVWAVAAEAAC</sequence>
<accession>A0AAW0QH64</accession>
<name>A0AAW0QH64_9PEZI</name>
<evidence type="ECO:0000256" key="11">
    <source>
        <dbReference type="RuleBase" id="RU000488"/>
    </source>
</evidence>
<dbReference type="SUPFAM" id="SSF103506">
    <property type="entry name" value="Mitochondrial carrier"/>
    <property type="match status" value="1"/>
</dbReference>
<evidence type="ECO:0008006" key="14">
    <source>
        <dbReference type="Google" id="ProtNLM"/>
    </source>
</evidence>
<dbReference type="InterPro" id="IPR023395">
    <property type="entry name" value="MCP_dom_sf"/>
</dbReference>
<dbReference type="PROSITE" id="PS50920">
    <property type="entry name" value="SOLCAR"/>
    <property type="match status" value="1"/>
</dbReference>
<dbReference type="GO" id="GO:0071913">
    <property type="term" value="F:citrate secondary active transmembrane transporter activity"/>
    <property type="evidence" value="ECO:0007669"/>
    <property type="project" value="TreeGrafter"/>
</dbReference>
<dbReference type="InterPro" id="IPR049563">
    <property type="entry name" value="TXTP-like"/>
</dbReference>
<comment type="similarity">
    <text evidence="2 11">Belongs to the mitochondrial carrier (TC 2.A.29) family.</text>
</comment>
<keyword evidence="4 10" id="KW-0812">Transmembrane</keyword>
<keyword evidence="9 10" id="KW-0472">Membrane</keyword>
<keyword evidence="5" id="KW-0677">Repeat</keyword>
<keyword evidence="7" id="KW-1133">Transmembrane helix</keyword>
<dbReference type="PANTHER" id="PTHR45788">
    <property type="entry name" value="SUCCINATE/FUMARATE MITOCHONDRIAL TRANSPORTER-RELATED"/>
    <property type="match status" value="1"/>
</dbReference>
<reference evidence="12 13" key="1">
    <citation type="submission" date="2023-01" db="EMBL/GenBank/DDBJ databases">
        <title>Analysis of 21 Apiospora genomes using comparative genomics revels a genus with tremendous synthesis potential of carbohydrate active enzymes and secondary metabolites.</title>
        <authorList>
            <person name="Sorensen T."/>
        </authorList>
    </citation>
    <scope>NUCLEOTIDE SEQUENCE [LARGE SCALE GENOMIC DNA]</scope>
    <source>
        <strain evidence="12 13">CBS 117206</strain>
    </source>
</reference>
<evidence type="ECO:0000256" key="8">
    <source>
        <dbReference type="ARBA" id="ARBA00023128"/>
    </source>
</evidence>
<evidence type="ECO:0000256" key="2">
    <source>
        <dbReference type="ARBA" id="ARBA00006375"/>
    </source>
</evidence>
<comment type="subcellular location">
    <subcellularLocation>
        <location evidence="1">Mitochondrion membrane</location>
        <topology evidence="1">Multi-pass membrane protein</topology>
    </subcellularLocation>
</comment>
<dbReference type="Proteomes" id="UP001392437">
    <property type="component" value="Unassembled WGS sequence"/>
</dbReference>
<dbReference type="GO" id="GO:0006843">
    <property type="term" value="P:mitochondrial citrate transmembrane transport"/>
    <property type="evidence" value="ECO:0007669"/>
    <property type="project" value="TreeGrafter"/>
</dbReference>
<dbReference type="AlphaFoldDB" id="A0AAW0QH64"/>
<evidence type="ECO:0000256" key="7">
    <source>
        <dbReference type="ARBA" id="ARBA00022989"/>
    </source>
</evidence>